<proteinExistence type="predicted"/>
<organism evidence="1 2">
    <name type="scientific">Actinoallomurus liliacearum</name>
    <dbReference type="NCBI Taxonomy" id="1080073"/>
    <lineage>
        <taxon>Bacteria</taxon>
        <taxon>Bacillati</taxon>
        <taxon>Actinomycetota</taxon>
        <taxon>Actinomycetes</taxon>
        <taxon>Streptosporangiales</taxon>
        <taxon>Thermomonosporaceae</taxon>
        <taxon>Actinoallomurus</taxon>
    </lineage>
</organism>
<reference evidence="2" key="1">
    <citation type="journal article" date="2019" name="Int. J. Syst. Evol. Microbiol.">
        <title>The Global Catalogue of Microorganisms (GCM) 10K type strain sequencing project: providing services to taxonomists for standard genome sequencing and annotation.</title>
        <authorList>
            <consortium name="The Broad Institute Genomics Platform"/>
            <consortium name="The Broad Institute Genome Sequencing Center for Infectious Disease"/>
            <person name="Wu L."/>
            <person name="Ma J."/>
        </authorList>
    </citation>
    <scope>NUCLEOTIDE SEQUENCE [LARGE SCALE GENOMIC DNA]</scope>
    <source>
        <strain evidence="2">JCM 17938</strain>
    </source>
</reference>
<gene>
    <name evidence="1" type="ORF">GCM10023195_32630</name>
</gene>
<dbReference type="Proteomes" id="UP001500212">
    <property type="component" value="Unassembled WGS sequence"/>
</dbReference>
<dbReference type="EMBL" id="BAABHJ010000008">
    <property type="protein sequence ID" value="GAA4608347.1"/>
    <property type="molecule type" value="Genomic_DNA"/>
</dbReference>
<name>A0ABP8TJZ5_9ACTN</name>
<evidence type="ECO:0000313" key="2">
    <source>
        <dbReference type="Proteomes" id="UP001500212"/>
    </source>
</evidence>
<accession>A0ABP8TJZ5</accession>
<sequence length="88" mass="9481">MPGPYETEGDASADVRDIYAAYHKRGVMAAKTLDRLTTVCAEHGVKLGEFDRDVLRWLARQKPERAQVIVGLVERATAGNGGAVTGPV</sequence>
<dbReference type="RefSeq" id="WP_345354298.1">
    <property type="nucleotide sequence ID" value="NZ_BAABHJ010000008.1"/>
</dbReference>
<evidence type="ECO:0000313" key="1">
    <source>
        <dbReference type="EMBL" id="GAA4608347.1"/>
    </source>
</evidence>
<comment type="caution">
    <text evidence="1">The sequence shown here is derived from an EMBL/GenBank/DDBJ whole genome shotgun (WGS) entry which is preliminary data.</text>
</comment>
<protein>
    <submittedName>
        <fullName evidence="1">Uncharacterized protein</fullName>
    </submittedName>
</protein>
<keyword evidence="2" id="KW-1185">Reference proteome</keyword>